<dbReference type="EMBL" id="RDQO01000002">
    <property type="protein sequence ID" value="RMX06835.1"/>
    <property type="molecule type" value="Genomic_DNA"/>
</dbReference>
<dbReference type="Proteomes" id="UP000278006">
    <property type="component" value="Unassembled WGS sequence"/>
</dbReference>
<evidence type="ECO:0000313" key="1">
    <source>
        <dbReference type="EMBL" id="RMX06835.1"/>
    </source>
</evidence>
<proteinExistence type="predicted"/>
<organism evidence="1 2">
    <name type="scientific">Corticibacter populi</name>
    <dbReference type="NCBI Taxonomy" id="1550736"/>
    <lineage>
        <taxon>Bacteria</taxon>
        <taxon>Pseudomonadati</taxon>
        <taxon>Pseudomonadota</taxon>
        <taxon>Betaproteobacteria</taxon>
        <taxon>Burkholderiales</taxon>
        <taxon>Comamonadaceae</taxon>
        <taxon>Corticibacter</taxon>
    </lineage>
</organism>
<keyword evidence="2" id="KW-1185">Reference proteome</keyword>
<gene>
    <name evidence="1" type="ORF">D8I35_10105</name>
</gene>
<dbReference type="RefSeq" id="WP_122228808.1">
    <property type="nucleotide sequence ID" value="NZ_RDQO01000002.1"/>
</dbReference>
<sequence length="99" mass="11699">MNLQHWISQARDHWKEFQPTRYKQLQESGRLGQALKDAAEQTHREMTQLEEAGFANHEAWEMVRELYLFPPEERKQPDAMMPTTASQLSAMLRSLREAE</sequence>
<dbReference type="OrthoDB" id="9134984at2"/>
<comment type="caution">
    <text evidence="1">The sequence shown here is derived from an EMBL/GenBank/DDBJ whole genome shotgun (WGS) entry which is preliminary data.</text>
</comment>
<dbReference type="AlphaFoldDB" id="A0A3M6QUY8"/>
<accession>A0A3M6QUY8</accession>
<evidence type="ECO:0000313" key="2">
    <source>
        <dbReference type="Proteomes" id="UP000278006"/>
    </source>
</evidence>
<protein>
    <submittedName>
        <fullName evidence="1">Uncharacterized protein</fullName>
    </submittedName>
</protein>
<name>A0A3M6QUY8_9BURK</name>
<reference evidence="1 2" key="1">
    <citation type="submission" date="2018-10" db="EMBL/GenBank/DDBJ databases">
        <title>Draft genome of Cortibacter populi DSM10536.</title>
        <authorList>
            <person name="Bernier A.-M."/>
            <person name="Bernard K."/>
        </authorList>
    </citation>
    <scope>NUCLEOTIDE SEQUENCE [LARGE SCALE GENOMIC DNA]</scope>
    <source>
        <strain evidence="1 2">DSM 105136</strain>
    </source>
</reference>